<dbReference type="Pfam" id="PF02152">
    <property type="entry name" value="FolB"/>
    <property type="match status" value="1"/>
</dbReference>
<keyword evidence="5 6" id="KW-0456">Lyase</keyword>
<reference evidence="8 9" key="1">
    <citation type="submission" date="2016-10" db="EMBL/GenBank/DDBJ databases">
        <authorList>
            <person name="de Groot N.N."/>
        </authorList>
    </citation>
    <scope>NUCLEOTIDE SEQUENCE [LARGE SCALE GENOMIC DNA]</scope>
    <source>
        <strain evidence="8 9">DSM 44778</strain>
    </source>
</reference>
<evidence type="ECO:0000259" key="7">
    <source>
        <dbReference type="SMART" id="SM00905"/>
    </source>
</evidence>
<dbReference type="InterPro" id="IPR043133">
    <property type="entry name" value="GTP-CH-I_C/QueF"/>
</dbReference>
<dbReference type="NCBIfam" id="TIGR00525">
    <property type="entry name" value="folB"/>
    <property type="match status" value="1"/>
</dbReference>
<dbReference type="InterPro" id="IPR006157">
    <property type="entry name" value="FolB_dom"/>
</dbReference>
<evidence type="ECO:0000256" key="5">
    <source>
        <dbReference type="ARBA" id="ARBA00023239"/>
    </source>
</evidence>
<evidence type="ECO:0000313" key="8">
    <source>
        <dbReference type="EMBL" id="SFJ36122.1"/>
    </source>
</evidence>
<dbReference type="Gene3D" id="3.30.1130.10">
    <property type="match status" value="1"/>
</dbReference>
<proteinExistence type="inferred from homology"/>
<name>A0A1I3QRS0_9BACL</name>
<dbReference type="AlphaFoldDB" id="A0A1I3QRS0"/>
<dbReference type="FunFam" id="3.30.1130.10:FF:000003">
    <property type="entry name" value="7,8-dihydroneopterin aldolase"/>
    <property type="match status" value="1"/>
</dbReference>
<dbReference type="UniPathway" id="UPA00077">
    <property type="reaction ID" value="UER00154"/>
</dbReference>
<protein>
    <recommendedName>
        <fullName evidence="6">7,8-dihydroneopterin aldolase</fullName>
        <ecNumber evidence="6">4.1.2.25</ecNumber>
    </recommendedName>
</protein>
<dbReference type="Proteomes" id="UP000199545">
    <property type="component" value="Unassembled WGS sequence"/>
</dbReference>
<evidence type="ECO:0000256" key="4">
    <source>
        <dbReference type="ARBA" id="ARBA00022909"/>
    </source>
</evidence>
<dbReference type="STRING" id="46223.SAMN05421852_10851"/>
<gene>
    <name evidence="8" type="ORF">SAMN05421852_10851</name>
</gene>
<sequence>MDKIFFNKMAFYGYHGVYEEENRLGQRFYVDLEMRLDLKPAAQTDHLNLTVDYGQVYEMVKHEVENSRVQLIETLAENIAQKLLANFPIKEILVRVTKPDPPIPGYYDSVGVEIIRSQG</sequence>
<comment type="function">
    <text evidence="6">Catalyzes the conversion of 7,8-dihydroneopterin to 6-hydroxymethyl-7,8-dihydropterin.</text>
</comment>
<dbReference type="InterPro" id="IPR006156">
    <property type="entry name" value="Dihydroneopterin_aldolase"/>
</dbReference>
<evidence type="ECO:0000256" key="3">
    <source>
        <dbReference type="ARBA" id="ARBA00005708"/>
    </source>
</evidence>
<comment type="pathway">
    <text evidence="2 6">Cofactor biosynthesis; tetrahydrofolate biosynthesis; 2-amino-4-hydroxy-6-hydroxymethyl-7,8-dihydropteridine diphosphate from 7,8-dihydroneopterin triphosphate: step 3/4.</text>
</comment>
<keyword evidence="4 6" id="KW-0289">Folate biosynthesis</keyword>
<dbReference type="GO" id="GO:0046656">
    <property type="term" value="P:folic acid biosynthetic process"/>
    <property type="evidence" value="ECO:0007669"/>
    <property type="project" value="UniProtKB-UniRule"/>
</dbReference>
<dbReference type="RefSeq" id="WP_093229864.1">
    <property type="nucleotide sequence ID" value="NZ_FORR01000008.1"/>
</dbReference>
<organism evidence="8 9">
    <name type="scientific">Thermoflavimicrobium dichotomicum</name>
    <dbReference type="NCBI Taxonomy" id="46223"/>
    <lineage>
        <taxon>Bacteria</taxon>
        <taxon>Bacillati</taxon>
        <taxon>Bacillota</taxon>
        <taxon>Bacilli</taxon>
        <taxon>Bacillales</taxon>
        <taxon>Thermoactinomycetaceae</taxon>
        <taxon>Thermoflavimicrobium</taxon>
    </lineage>
</organism>
<dbReference type="SUPFAM" id="SSF55620">
    <property type="entry name" value="Tetrahydrobiopterin biosynthesis enzymes-like"/>
    <property type="match status" value="1"/>
</dbReference>
<comment type="similarity">
    <text evidence="3 6">Belongs to the DHNA family.</text>
</comment>
<dbReference type="EMBL" id="FORR01000008">
    <property type="protein sequence ID" value="SFJ36122.1"/>
    <property type="molecule type" value="Genomic_DNA"/>
</dbReference>
<dbReference type="OrthoDB" id="9803748at2"/>
<evidence type="ECO:0000256" key="1">
    <source>
        <dbReference type="ARBA" id="ARBA00001353"/>
    </source>
</evidence>
<evidence type="ECO:0000313" key="9">
    <source>
        <dbReference type="Proteomes" id="UP000199545"/>
    </source>
</evidence>
<dbReference type="GO" id="GO:0046654">
    <property type="term" value="P:tetrahydrofolate biosynthetic process"/>
    <property type="evidence" value="ECO:0007669"/>
    <property type="project" value="UniProtKB-UniRule"/>
</dbReference>
<dbReference type="NCBIfam" id="TIGR00526">
    <property type="entry name" value="folB_dom"/>
    <property type="match status" value="1"/>
</dbReference>
<keyword evidence="9" id="KW-1185">Reference proteome</keyword>
<accession>A0A1I3QRS0</accession>
<comment type="catalytic activity">
    <reaction evidence="1 6">
        <text>7,8-dihydroneopterin = 6-hydroxymethyl-7,8-dihydropterin + glycolaldehyde</text>
        <dbReference type="Rhea" id="RHEA:10540"/>
        <dbReference type="ChEBI" id="CHEBI:17001"/>
        <dbReference type="ChEBI" id="CHEBI:17071"/>
        <dbReference type="ChEBI" id="CHEBI:44841"/>
        <dbReference type="EC" id="4.1.2.25"/>
    </reaction>
</comment>
<dbReference type="PANTHER" id="PTHR42844:SF1">
    <property type="entry name" value="DIHYDRONEOPTERIN ALDOLASE 1-RELATED"/>
    <property type="match status" value="1"/>
</dbReference>
<dbReference type="CDD" id="cd00534">
    <property type="entry name" value="DHNA_DHNTPE"/>
    <property type="match status" value="1"/>
</dbReference>
<evidence type="ECO:0000256" key="6">
    <source>
        <dbReference type="RuleBase" id="RU362079"/>
    </source>
</evidence>
<evidence type="ECO:0000256" key="2">
    <source>
        <dbReference type="ARBA" id="ARBA00005013"/>
    </source>
</evidence>
<dbReference type="GO" id="GO:0005737">
    <property type="term" value="C:cytoplasm"/>
    <property type="evidence" value="ECO:0007669"/>
    <property type="project" value="TreeGrafter"/>
</dbReference>
<dbReference type="PANTHER" id="PTHR42844">
    <property type="entry name" value="DIHYDRONEOPTERIN ALDOLASE 1-RELATED"/>
    <property type="match status" value="1"/>
</dbReference>
<feature type="domain" description="Dihydroneopterin aldolase/epimerase" evidence="7">
    <location>
        <begin position="4"/>
        <end position="116"/>
    </location>
</feature>
<dbReference type="SMART" id="SM00905">
    <property type="entry name" value="FolB"/>
    <property type="match status" value="1"/>
</dbReference>
<dbReference type="EC" id="4.1.2.25" evidence="6"/>
<dbReference type="GO" id="GO:0004150">
    <property type="term" value="F:dihydroneopterin aldolase activity"/>
    <property type="evidence" value="ECO:0007669"/>
    <property type="project" value="UniProtKB-UniRule"/>
</dbReference>